<reference evidence="2" key="1">
    <citation type="submission" date="2023-08" db="EMBL/GenBank/DDBJ databases">
        <authorList>
            <person name="Alioto T."/>
            <person name="Alioto T."/>
            <person name="Gomez Garrido J."/>
        </authorList>
    </citation>
    <scope>NUCLEOTIDE SEQUENCE</scope>
</reference>
<gene>
    <name evidence="2" type="ORF">XNOV1_A031385</name>
</gene>
<protein>
    <submittedName>
        <fullName evidence="2">Uncharacterized protein</fullName>
    </submittedName>
</protein>
<feature type="compositionally biased region" description="Low complexity" evidence="1">
    <location>
        <begin position="86"/>
        <end position="98"/>
    </location>
</feature>
<dbReference type="EMBL" id="OY660867">
    <property type="protein sequence ID" value="CAJ1054366.1"/>
    <property type="molecule type" value="Genomic_DNA"/>
</dbReference>
<feature type="region of interest" description="Disordered" evidence="1">
    <location>
        <begin position="66"/>
        <end position="105"/>
    </location>
</feature>
<feature type="compositionally biased region" description="Polar residues" evidence="1">
    <location>
        <begin position="76"/>
        <end position="85"/>
    </location>
</feature>
<name>A0AAV1EZL0_XYRNO</name>
<evidence type="ECO:0000256" key="1">
    <source>
        <dbReference type="SAM" id="MobiDB-lite"/>
    </source>
</evidence>
<proteinExistence type="predicted"/>
<evidence type="ECO:0000313" key="2">
    <source>
        <dbReference type="EMBL" id="CAJ1054366.1"/>
    </source>
</evidence>
<organism evidence="2 3">
    <name type="scientific">Xyrichtys novacula</name>
    <name type="common">Pearly razorfish</name>
    <name type="synonym">Hemipteronotus novacula</name>
    <dbReference type="NCBI Taxonomy" id="13765"/>
    <lineage>
        <taxon>Eukaryota</taxon>
        <taxon>Metazoa</taxon>
        <taxon>Chordata</taxon>
        <taxon>Craniata</taxon>
        <taxon>Vertebrata</taxon>
        <taxon>Euteleostomi</taxon>
        <taxon>Actinopterygii</taxon>
        <taxon>Neopterygii</taxon>
        <taxon>Teleostei</taxon>
        <taxon>Neoteleostei</taxon>
        <taxon>Acanthomorphata</taxon>
        <taxon>Eupercaria</taxon>
        <taxon>Labriformes</taxon>
        <taxon>Labridae</taxon>
        <taxon>Xyrichtys</taxon>
    </lineage>
</organism>
<dbReference type="AlphaFoldDB" id="A0AAV1EZL0"/>
<dbReference type="Proteomes" id="UP001178508">
    <property type="component" value="Chromosome 4"/>
</dbReference>
<keyword evidence="3" id="KW-1185">Reference proteome</keyword>
<evidence type="ECO:0000313" key="3">
    <source>
        <dbReference type="Proteomes" id="UP001178508"/>
    </source>
</evidence>
<accession>A0AAV1EZL0</accession>
<sequence>MEKSLSLHLIGAGEEKIKKRRRQRESVYSGKYEDHIKHQLIQTSLDQNQNQSLQDHYNEDLNYLTSETRNRKSNQRQKNQDLINQTRTGRNRNFFTRTIKNRPGL</sequence>